<evidence type="ECO:0000313" key="10">
    <source>
        <dbReference type="EMBL" id="CDO54222.1"/>
    </source>
</evidence>
<dbReference type="PRINTS" id="PR00619">
    <property type="entry name" value="GATAZNFINGER"/>
</dbReference>
<feature type="domain" description="GATA-type" evidence="9">
    <location>
        <begin position="1"/>
        <end position="54"/>
    </location>
</feature>
<dbReference type="OrthoDB" id="515401at2759"/>
<evidence type="ECO:0000256" key="5">
    <source>
        <dbReference type="ARBA" id="ARBA00023242"/>
    </source>
</evidence>
<name>A0A0J9XAD3_GEOCN</name>
<dbReference type="PROSITE" id="PS00344">
    <property type="entry name" value="GATA_ZN_FINGER_1"/>
    <property type="match status" value="1"/>
</dbReference>
<proteinExistence type="predicted"/>
<evidence type="ECO:0000256" key="8">
    <source>
        <dbReference type="SAM" id="MobiDB-lite"/>
    </source>
</evidence>
<keyword evidence="2" id="KW-0479">Metal-binding</keyword>
<sequence length="268" mass="30325">MTETTTCQNCETTTTPLWRRDDSGQILCNACGLFLKLHNRPRPISLKTDVIKPRNRSRSSILKKRNKPAAATAAGASKLLPSTPSSIFDGHQVKLPALSSLYEQSCNKNNHTKTSCGHGCCGNTHNNHNSNYTSCSNSLLITPRMTPQTSPNLYPKYQHNYPLSEELRPTYLEKVPKMTTLDSSSQGPTKSPSNSAAKSDSNENSSDQKMQLKELSFINELLQNRVYQLEASESSIRESELRLRHQLQEEERRNEELMRRLREIMKIM</sequence>
<organism evidence="10 11">
    <name type="scientific">Geotrichum candidum</name>
    <name type="common">Oospora lactis</name>
    <name type="synonym">Dipodascus geotrichum</name>
    <dbReference type="NCBI Taxonomy" id="1173061"/>
    <lineage>
        <taxon>Eukaryota</taxon>
        <taxon>Fungi</taxon>
        <taxon>Dikarya</taxon>
        <taxon>Ascomycota</taxon>
        <taxon>Saccharomycotina</taxon>
        <taxon>Dipodascomycetes</taxon>
        <taxon>Dipodascales</taxon>
        <taxon>Dipodascaceae</taxon>
        <taxon>Geotrichum</taxon>
    </lineage>
</organism>
<evidence type="ECO:0000313" key="11">
    <source>
        <dbReference type="Proteomes" id="UP000242525"/>
    </source>
</evidence>
<feature type="region of interest" description="Disordered" evidence="8">
    <location>
        <begin position="180"/>
        <end position="208"/>
    </location>
</feature>
<dbReference type="InterPro" id="IPR056998">
    <property type="entry name" value="Asd-4/GZF3_helical"/>
</dbReference>
<dbReference type="EMBL" id="CCBN010000007">
    <property type="protein sequence ID" value="CDO54222.1"/>
    <property type="molecule type" value="Genomic_DNA"/>
</dbReference>
<evidence type="ECO:0000256" key="6">
    <source>
        <dbReference type="PROSITE-ProRule" id="PRU00094"/>
    </source>
</evidence>
<dbReference type="FunFam" id="3.30.50.10:FF:000007">
    <property type="entry name" value="Nitrogen regulatory AreA, N-terminal"/>
    <property type="match status" value="1"/>
</dbReference>
<dbReference type="GO" id="GO:0000981">
    <property type="term" value="F:DNA-binding transcription factor activity, RNA polymerase II-specific"/>
    <property type="evidence" value="ECO:0007669"/>
    <property type="project" value="TreeGrafter"/>
</dbReference>
<dbReference type="GO" id="GO:0005634">
    <property type="term" value="C:nucleus"/>
    <property type="evidence" value="ECO:0007669"/>
    <property type="project" value="UniProtKB-SubCell"/>
</dbReference>
<dbReference type="Pfam" id="PF00320">
    <property type="entry name" value="GATA"/>
    <property type="match status" value="1"/>
</dbReference>
<evidence type="ECO:0000256" key="4">
    <source>
        <dbReference type="ARBA" id="ARBA00022833"/>
    </source>
</evidence>
<evidence type="ECO:0000256" key="1">
    <source>
        <dbReference type="ARBA" id="ARBA00004123"/>
    </source>
</evidence>
<dbReference type="PANTHER" id="PTHR10071:SF281">
    <property type="entry name" value="BOX A-BINDING FACTOR-RELATED"/>
    <property type="match status" value="1"/>
</dbReference>
<keyword evidence="11" id="KW-1185">Reference proteome</keyword>
<comment type="subcellular location">
    <subcellularLocation>
        <location evidence="1">Nucleus</location>
    </subcellularLocation>
</comment>
<keyword evidence="7" id="KW-0175">Coiled coil</keyword>
<dbReference type="CDD" id="cd00202">
    <property type="entry name" value="ZnF_GATA"/>
    <property type="match status" value="1"/>
</dbReference>
<comment type="caution">
    <text evidence="10">The sequence shown here is derived from an EMBL/GenBank/DDBJ whole genome shotgun (WGS) entry which is preliminary data.</text>
</comment>
<evidence type="ECO:0000256" key="7">
    <source>
        <dbReference type="SAM" id="Coils"/>
    </source>
</evidence>
<protein>
    <submittedName>
        <fullName evidence="10">Similar to Saccharomyces cerevisiae YKR034W DAL80 Negative regulator of genes in multiple nitrogen degradation pathways</fullName>
    </submittedName>
</protein>
<dbReference type="SMART" id="SM00401">
    <property type="entry name" value="ZnF_GATA"/>
    <property type="match status" value="1"/>
</dbReference>
<dbReference type="InterPro" id="IPR039355">
    <property type="entry name" value="Transcription_factor_GATA"/>
</dbReference>
<dbReference type="GO" id="GO:0045944">
    <property type="term" value="P:positive regulation of transcription by RNA polymerase II"/>
    <property type="evidence" value="ECO:0007669"/>
    <property type="project" value="TreeGrafter"/>
</dbReference>
<evidence type="ECO:0000259" key="9">
    <source>
        <dbReference type="PROSITE" id="PS50114"/>
    </source>
</evidence>
<dbReference type="Gene3D" id="3.30.50.10">
    <property type="entry name" value="Erythroid Transcription Factor GATA-1, subunit A"/>
    <property type="match status" value="1"/>
</dbReference>
<dbReference type="GO" id="GO:0008270">
    <property type="term" value="F:zinc ion binding"/>
    <property type="evidence" value="ECO:0007669"/>
    <property type="project" value="UniProtKB-KW"/>
</dbReference>
<dbReference type="InterPro" id="IPR000679">
    <property type="entry name" value="Znf_GATA"/>
</dbReference>
<dbReference type="PANTHER" id="PTHR10071">
    <property type="entry name" value="TRANSCRIPTION FACTOR GATA FAMILY MEMBER"/>
    <property type="match status" value="1"/>
</dbReference>
<dbReference type="AlphaFoldDB" id="A0A0J9XAD3"/>
<keyword evidence="3 6" id="KW-0863">Zinc-finger</keyword>
<dbReference type="Proteomes" id="UP000242525">
    <property type="component" value="Unassembled WGS sequence"/>
</dbReference>
<dbReference type="STRING" id="1173061.A0A0J9XAD3"/>
<dbReference type="GO" id="GO:0000978">
    <property type="term" value="F:RNA polymerase II cis-regulatory region sequence-specific DNA binding"/>
    <property type="evidence" value="ECO:0007669"/>
    <property type="project" value="TreeGrafter"/>
</dbReference>
<reference evidence="10" key="1">
    <citation type="submission" date="2014-03" db="EMBL/GenBank/DDBJ databases">
        <authorList>
            <person name="Casaregola S."/>
        </authorList>
    </citation>
    <scope>NUCLEOTIDE SEQUENCE [LARGE SCALE GENOMIC DNA]</scope>
    <source>
        <strain evidence="10">CLIB 918</strain>
    </source>
</reference>
<dbReference type="SUPFAM" id="SSF57716">
    <property type="entry name" value="Glucocorticoid receptor-like (DNA-binding domain)"/>
    <property type="match status" value="1"/>
</dbReference>
<evidence type="ECO:0000256" key="2">
    <source>
        <dbReference type="ARBA" id="ARBA00022723"/>
    </source>
</evidence>
<dbReference type="PROSITE" id="PS50114">
    <property type="entry name" value="GATA_ZN_FINGER_2"/>
    <property type="match status" value="1"/>
</dbReference>
<evidence type="ECO:0000256" key="3">
    <source>
        <dbReference type="ARBA" id="ARBA00022771"/>
    </source>
</evidence>
<keyword evidence="4" id="KW-0862">Zinc</keyword>
<dbReference type="Pfam" id="PF25026">
    <property type="entry name" value="Asd-4"/>
    <property type="match status" value="1"/>
</dbReference>
<feature type="compositionally biased region" description="Basic residues" evidence="8">
    <location>
        <begin position="53"/>
        <end position="67"/>
    </location>
</feature>
<dbReference type="GO" id="GO:0000122">
    <property type="term" value="P:negative regulation of transcription by RNA polymerase II"/>
    <property type="evidence" value="ECO:0007669"/>
    <property type="project" value="TreeGrafter"/>
</dbReference>
<accession>A0A0J9XAD3</accession>
<dbReference type="InterPro" id="IPR013088">
    <property type="entry name" value="Znf_NHR/GATA"/>
</dbReference>
<gene>
    <name evidence="10" type="ORF">BN980_GECA07s01088g</name>
</gene>
<keyword evidence="5" id="KW-0539">Nucleus</keyword>
<feature type="region of interest" description="Disordered" evidence="8">
    <location>
        <begin position="53"/>
        <end position="76"/>
    </location>
</feature>
<feature type="coiled-coil region" evidence="7">
    <location>
        <begin position="240"/>
        <end position="267"/>
    </location>
</feature>